<evidence type="ECO:0000313" key="7">
    <source>
        <dbReference type="EMBL" id="ROW08742.1"/>
    </source>
</evidence>
<dbReference type="PROSITE" id="PS50048">
    <property type="entry name" value="ZN2_CY6_FUNGAL_2"/>
    <property type="match status" value="1"/>
</dbReference>
<evidence type="ECO:0000256" key="4">
    <source>
        <dbReference type="ARBA" id="ARBA00023242"/>
    </source>
</evidence>
<dbReference type="OrthoDB" id="3266505at2759"/>
<dbReference type="InterPro" id="IPR001138">
    <property type="entry name" value="Zn2Cys6_DnaBD"/>
</dbReference>
<dbReference type="SUPFAM" id="SSF57701">
    <property type="entry name" value="Zn2/Cys6 DNA-binding domain"/>
    <property type="match status" value="1"/>
</dbReference>
<dbReference type="PANTHER" id="PTHR47424:SF6">
    <property type="entry name" value="PROLINE UTILIZATION TRANS-ACTIVATOR"/>
    <property type="match status" value="1"/>
</dbReference>
<evidence type="ECO:0000259" key="6">
    <source>
        <dbReference type="PROSITE" id="PS50048"/>
    </source>
</evidence>
<evidence type="ECO:0000256" key="5">
    <source>
        <dbReference type="SAM" id="MobiDB-lite"/>
    </source>
</evidence>
<keyword evidence="1" id="KW-0479">Metal-binding</keyword>
<keyword evidence="8" id="KW-1185">Reference proteome</keyword>
<feature type="region of interest" description="Disordered" evidence="5">
    <location>
        <begin position="589"/>
        <end position="679"/>
    </location>
</feature>
<dbReference type="Gene3D" id="4.10.240.10">
    <property type="entry name" value="Zn(2)-C6 fungal-type DNA-binding domain"/>
    <property type="match status" value="1"/>
</dbReference>
<dbReference type="CDD" id="cd00067">
    <property type="entry name" value="GAL4"/>
    <property type="match status" value="1"/>
</dbReference>
<keyword evidence="3" id="KW-0804">Transcription</keyword>
<evidence type="ECO:0000256" key="2">
    <source>
        <dbReference type="ARBA" id="ARBA00023015"/>
    </source>
</evidence>
<evidence type="ECO:0000256" key="3">
    <source>
        <dbReference type="ARBA" id="ARBA00023163"/>
    </source>
</evidence>
<dbReference type="Proteomes" id="UP000285146">
    <property type="component" value="Unassembled WGS sequence"/>
</dbReference>
<dbReference type="AlphaFoldDB" id="A0A423WZ68"/>
<dbReference type="CDD" id="cd12148">
    <property type="entry name" value="fungal_TF_MHR"/>
    <property type="match status" value="1"/>
</dbReference>
<keyword evidence="2" id="KW-0805">Transcription regulation</keyword>
<comment type="caution">
    <text evidence="7">The sequence shown here is derived from an EMBL/GenBank/DDBJ whole genome shotgun (WGS) entry which is preliminary data.</text>
</comment>
<dbReference type="EMBL" id="LKEB01000033">
    <property type="protein sequence ID" value="ROW08742.1"/>
    <property type="molecule type" value="Genomic_DNA"/>
</dbReference>
<dbReference type="Pfam" id="PF00172">
    <property type="entry name" value="Zn_clus"/>
    <property type="match status" value="1"/>
</dbReference>
<keyword evidence="4" id="KW-0539">Nucleus</keyword>
<proteinExistence type="predicted"/>
<dbReference type="PANTHER" id="PTHR47424">
    <property type="entry name" value="REGULATORY PROTEIN GAL4"/>
    <property type="match status" value="1"/>
</dbReference>
<dbReference type="InterPro" id="IPR036864">
    <property type="entry name" value="Zn2-C6_fun-type_DNA-bd_sf"/>
</dbReference>
<dbReference type="GO" id="GO:0000981">
    <property type="term" value="F:DNA-binding transcription factor activity, RNA polymerase II-specific"/>
    <property type="evidence" value="ECO:0007669"/>
    <property type="project" value="InterPro"/>
</dbReference>
<dbReference type="STRING" id="1230097.A0A423WZ68"/>
<sequence length="749" mass="83310">MAPASSSALSSSPTKIGIGETAIRPVACRQRRSYCSKDRPKCTRCTSGGYDCIYEEARKITINEAYLRHLEAKVKAYEDADAALHTRNITDTTTIRTSAVNDEDEGFEDDIRLPEAFTQLTVESPGNSSTGFKGPAHSDHFLRSFRRVSHLEIDDGGLDRDADFYDRGALPSRRHSVQSQTRLPPIEIARQLFAAQYTYIGTIFSFTSPAAFEELLQEVYQGPPQLSDQNACLAHAKVLIILAFGKMYSVNQWIDYNGPPGFEYFTLALEVMPDLHEEGSIPFIETLALVGYFMQNLNRRDAAFLYIGAALRMAVTLGLHQETPNPDLDDATKEHRRRVWWSIYSLDRIHSVKSGNPITIHDEDVGVALPSKLPEEADYCPAVVLRHYTKLSQICGKITTSIYRRTPKKGSTLMAAVQRIITALSQWHRELPDELRFNPARLSISRESVSTLLHYSQCVNMTARPLLFHVVQRRLKAGLAGKEHDWKKGLTQTTVKVIEMCVSAAKDTINMMTIAAQKNLVATYGYMDSEHAFSAAIVLVMVCVAFPTNRRNIESMNAALELLHGMSQRGNSHMAARYDLLAHLRATSIPGAVPPRTRQEAEPAPPSVRSPAFLPPGTSLLSHRPPPKGSGSENPLTSWRPTAKSPPSFSNPFGSSIPIPDATMDFRDPRTSSFSPRSRSQLPELTLFDDPSLDEGMFYDVDMTGVVCNDNQDFWEEAFANPLGDPGNTLMESLEWTQAAMDQFGGRDD</sequence>
<organism evidence="7 8">
    <name type="scientific">Cytospora leucostoma</name>
    <dbReference type="NCBI Taxonomy" id="1230097"/>
    <lineage>
        <taxon>Eukaryota</taxon>
        <taxon>Fungi</taxon>
        <taxon>Dikarya</taxon>
        <taxon>Ascomycota</taxon>
        <taxon>Pezizomycotina</taxon>
        <taxon>Sordariomycetes</taxon>
        <taxon>Sordariomycetidae</taxon>
        <taxon>Diaporthales</taxon>
        <taxon>Cytosporaceae</taxon>
        <taxon>Cytospora</taxon>
    </lineage>
</organism>
<dbReference type="InterPro" id="IPR007219">
    <property type="entry name" value="XnlR_reg_dom"/>
</dbReference>
<evidence type="ECO:0000313" key="8">
    <source>
        <dbReference type="Proteomes" id="UP000285146"/>
    </source>
</evidence>
<feature type="domain" description="Zn(2)-C6 fungal-type" evidence="6">
    <location>
        <begin position="28"/>
        <end position="54"/>
    </location>
</feature>
<feature type="compositionally biased region" description="Polar residues" evidence="5">
    <location>
        <begin position="631"/>
        <end position="640"/>
    </location>
</feature>
<reference evidence="7 8" key="1">
    <citation type="submission" date="2015-09" db="EMBL/GenBank/DDBJ databases">
        <title>Host preference determinants of Valsa canker pathogens revealed by comparative genomics.</title>
        <authorList>
            <person name="Yin Z."/>
            <person name="Huang L."/>
        </authorList>
    </citation>
    <scope>NUCLEOTIDE SEQUENCE [LARGE SCALE GENOMIC DNA]</scope>
    <source>
        <strain evidence="7 8">SXYLt</strain>
    </source>
</reference>
<gene>
    <name evidence="7" type="ORF">VPNG_06396</name>
</gene>
<evidence type="ECO:0000256" key="1">
    <source>
        <dbReference type="ARBA" id="ARBA00022723"/>
    </source>
</evidence>
<dbReference type="GO" id="GO:0008270">
    <property type="term" value="F:zinc ion binding"/>
    <property type="evidence" value="ECO:0007669"/>
    <property type="project" value="InterPro"/>
</dbReference>
<dbReference type="Pfam" id="PF04082">
    <property type="entry name" value="Fungal_trans"/>
    <property type="match status" value="1"/>
</dbReference>
<feature type="compositionally biased region" description="Low complexity" evidence="5">
    <location>
        <begin position="645"/>
        <end position="660"/>
    </location>
</feature>
<dbReference type="GO" id="GO:0006351">
    <property type="term" value="P:DNA-templated transcription"/>
    <property type="evidence" value="ECO:0007669"/>
    <property type="project" value="InterPro"/>
</dbReference>
<dbReference type="GO" id="GO:0003677">
    <property type="term" value="F:DNA binding"/>
    <property type="evidence" value="ECO:0007669"/>
    <property type="project" value="InterPro"/>
</dbReference>
<name>A0A423WZ68_9PEZI</name>
<dbReference type="InParanoid" id="A0A423WZ68"/>
<accession>A0A423WZ68</accession>
<dbReference type="SMART" id="SM00906">
    <property type="entry name" value="Fungal_trans"/>
    <property type="match status" value="1"/>
</dbReference>
<protein>
    <recommendedName>
        <fullName evidence="6">Zn(2)-C6 fungal-type domain-containing protein</fullName>
    </recommendedName>
</protein>
<dbReference type="InterPro" id="IPR051127">
    <property type="entry name" value="Fungal_SecMet_Regulators"/>
</dbReference>